<dbReference type="SUPFAM" id="SSF52540">
    <property type="entry name" value="P-loop containing nucleoside triphosphate hydrolases"/>
    <property type="match status" value="1"/>
</dbReference>
<organism evidence="1 2">
    <name type="scientific">Roseivivax marinus</name>
    <dbReference type="NCBI Taxonomy" id="1379903"/>
    <lineage>
        <taxon>Bacteria</taxon>
        <taxon>Pseudomonadati</taxon>
        <taxon>Pseudomonadota</taxon>
        <taxon>Alphaproteobacteria</taxon>
        <taxon>Rhodobacterales</taxon>
        <taxon>Roseobacteraceae</taxon>
        <taxon>Roseivivax</taxon>
    </lineage>
</organism>
<dbReference type="EMBL" id="AQQW01000011">
    <property type="protein sequence ID" value="ETW11601.1"/>
    <property type="molecule type" value="Genomic_DNA"/>
</dbReference>
<sequence length="374" mass="40263">MATTLHVPRPEDANKVASLLTPDPLLGALTGVFLAAPRRTGKTTFLRSDLIPLLEARGFVVIYADLWSDRRADPADLIVARIKATLEAHDGRIAKLRRGSPVSRVGVLGISVSLKEAGPWSGTISDALEALVAATGRDLVMIIDEAQQAIESEAGLNAMFALKAARDAINQAPGERHLYLLMTGSHRDKLATLVQNRQAPFFGATVRSFPPLGADYIAAMAARVNEALAARAQLSPTDIAAAFETVGHRPELLADCLRDLIFAPEGAGPAALLRIAGDRKAQAETDILSEIASMTPLQQGLLRLMAERGLSFQPFTEETRRALAEINRGRMPAVATVQTALNALRDRGFVWRPEHGQYILDNADIAVALQRPRG</sequence>
<reference evidence="1 2" key="1">
    <citation type="journal article" date="2014" name="Antonie Van Leeuwenhoek">
        <title>Roseivivax atlanticus sp. nov., isolated from surface seawater of the Atlantic Ocean.</title>
        <authorList>
            <person name="Li G."/>
            <person name="Lai Q."/>
            <person name="Liu X."/>
            <person name="Sun F."/>
            <person name="Shao Z."/>
        </authorList>
    </citation>
    <scope>NUCLEOTIDE SEQUENCE [LARGE SCALE GENOMIC DNA]</scope>
    <source>
        <strain evidence="1 2">22II-s10s</strain>
    </source>
</reference>
<proteinExistence type="predicted"/>
<evidence type="ECO:0000313" key="2">
    <source>
        <dbReference type="Proteomes" id="UP000019063"/>
    </source>
</evidence>
<dbReference type="STRING" id="1379903.ATO8_16840"/>
<accession>W4HHH1</accession>
<dbReference type="PANTHER" id="PTHR34301:SF8">
    <property type="entry name" value="ATPASE DOMAIN-CONTAINING PROTEIN"/>
    <property type="match status" value="1"/>
</dbReference>
<keyword evidence="2" id="KW-1185">Reference proteome</keyword>
<gene>
    <name evidence="1" type="ORF">ATO8_16840</name>
</gene>
<comment type="caution">
    <text evidence="1">The sequence shown here is derived from an EMBL/GenBank/DDBJ whole genome shotgun (WGS) entry which is preliminary data.</text>
</comment>
<dbReference type="Proteomes" id="UP000019063">
    <property type="component" value="Unassembled WGS sequence"/>
</dbReference>
<dbReference type="PATRIC" id="fig|1317118.6.peg.3467"/>
<name>W4HHH1_9RHOB</name>
<dbReference type="Gene3D" id="3.40.50.300">
    <property type="entry name" value="P-loop containing nucleotide triphosphate hydrolases"/>
    <property type="match status" value="1"/>
</dbReference>
<dbReference type="eggNOG" id="COG1672">
    <property type="taxonomic scope" value="Bacteria"/>
</dbReference>
<evidence type="ECO:0000313" key="1">
    <source>
        <dbReference type="EMBL" id="ETW11601.1"/>
    </source>
</evidence>
<dbReference type="PANTHER" id="PTHR34301">
    <property type="entry name" value="DNA-BINDING PROTEIN-RELATED"/>
    <property type="match status" value="1"/>
</dbReference>
<dbReference type="InterPro" id="IPR027417">
    <property type="entry name" value="P-loop_NTPase"/>
</dbReference>
<dbReference type="AlphaFoldDB" id="W4HHH1"/>
<dbReference type="RefSeq" id="WP_043846167.1">
    <property type="nucleotide sequence ID" value="NZ_AQQW01000011.1"/>
</dbReference>
<protein>
    <submittedName>
        <fullName evidence="1">Uncharacterized protein</fullName>
    </submittedName>
</protein>